<dbReference type="Proteomes" id="UP001207468">
    <property type="component" value="Unassembled WGS sequence"/>
</dbReference>
<proteinExistence type="predicted"/>
<dbReference type="EMBL" id="JAGFNK010000002">
    <property type="protein sequence ID" value="KAI9513307.1"/>
    <property type="molecule type" value="Genomic_DNA"/>
</dbReference>
<reference evidence="1" key="1">
    <citation type="submission" date="2021-03" db="EMBL/GenBank/DDBJ databases">
        <title>Evolutionary priming and transition to the ectomycorrhizal habit in an iconic lineage of mushroom-forming fungi: is preadaptation a requirement?</title>
        <authorList>
            <consortium name="DOE Joint Genome Institute"/>
            <person name="Looney B.P."/>
            <person name="Miyauchi S."/>
            <person name="Morin E."/>
            <person name="Drula E."/>
            <person name="Courty P.E."/>
            <person name="Chicoki N."/>
            <person name="Fauchery L."/>
            <person name="Kohler A."/>
            <person name="Kuo A."/>
            <person name="LaButti K."/>
            <person name="Pangilinan J."/>
            <person name="Lipzen A."/>
            <person name="Riley R."/>
            <person name="Andreopoulos W."/>
            <person name="He G."/>
            <person name="Johnson J."/>
            <person name="Barry K.W."/>
            <person name="Grigoriev I.V."/>
            <person name="Nagy L."/>
            <person name="Hibbett D."/>
            <person name="Henrissat B."/>
            <person name="Matheny P.B."/>
            <person name="Labbe J."/>
            <person name="Martin A.F."/>
        </authorList>
    </citation>
    <scope>NUCLEOTIDE SEQUENCE</scope>
    <source>
        <strain evidence="1">BPL698</strain>
    </source>
</reference>
<comment type="caution">
    <text evidence="1">The sequence shown here is derived from an EMBL/GenBank/DDBJ whole genome shotgun (WGS) entry which is preliminary data.</text>
</comment>
<accession>A0ACC0UP84</accession>
<sequence length="449" mass="48632">MVPVEDMEPFEGFRPFTELDPGPLSDPVTIREPNRDLRLARPPFEFVWNPSVVVPAVGGMRVRVGRFVRRGPAGEAAPSTARENETDSASSGSEGYFTARDWTSSPTPDHHPCEDGESRLDTFLLAATPTLMPHHPTRAEFIQGSSRSTLPLPQRPLAGRPGDAYPPSLGNALPQFEALAQHYAAVQDREKGGVATPSPCHAAESTPTFASCPQRKSFNVTPPPQDCSTDTPTAPQPLQTQRSHAQAKAPRRSSMPGTLLGVASTSTSTESDRSESAQPQQQPQQPSMPDRGETEAAVDEVEDWATREPWEYVHRVLTTSTCPLVMLLKAPTGDMSSAALGALGADLRLQTMLIDNEHWLLVGPRDADLYEFGARFQARAAAPHKFVFRFGNLNWGADVNQIEDEVFKEAAVESSARRGGRGTVPAALPAQFMAGAVGGFVVWYALSLM</sequence>
<name>A0ACC0UP84_9AGAM</name>
<organism evidence="1 2">
    <name type="scientific">Russula earlei</name>
    <dbReference type="NCBI Taxonomy" id="71964"/>
    <lineage>
        <taxon>Eukaryota</taxon>
        <taxon>Fungi</taxon>
        <taxon>Dikarya</taxon>
        <taxon>Basidiomycota</taxon>
        <taxon>Agaricomycotina</taxon>
        <taxon>Agaricomycetes</taxon>
        <taxon>Russulales</taxon>
        <taxon>Russulaceae</taxon>
        <taxon>Russula</taxon>
    </lineage>
</organism>
<keyword evidence="2" id="KW-1185">Reference proteome</keyword>
<evidence type="ECO:0000313" key="1">
    <source>
        <dbReference type="EMBL" id="KAI9513307.1"/>
    </source>
</evidence>
<protein>
    <submittedName>
        <fullName evidence="1">Uncharacterized protein</fullName>
    </submittedName>
</protein>
<evidence type="ECO:0000313" key="2">
    <source>
        <dbReference type="Proteomes" id="UP001207468"/>
    </source>
</evidence>
<gene>
    <name evidence="1" type="ORF">F5148DRAFT_290043</name>
</gene>